<comment type="caution">
    <text evidence="2">The sequence shown here is derived from an EMBL/GenBank/DDBJ whole genome shotgun (WGS) entry which is preliminary data.</text>
</comment>
<dbReference type="RefSeq" id="WP_067398200.1">
    <property type="nucleotide sequence ID" value="NZ_LZEY01000001.1"/>
</dbReference>
<proteinExistence type="predicted"/>
<keyword evidence="3" id="KW-1185">Reference proteome</keyword>
<protein>
    <recommendedName>
        <fullName evidence="1">HNH nuclease domain-containing protein</fullName>
    </recommendedName>
</protein>
<sequence>MGKLTQSRLRELLDYSPDTGVFTWLQYRSQLARAGSTAGRVNMTTGYVEIQIDGTRYKAHRLAWLYCHGVMPDKQMDHINSNRTDNRIANLREATRSQNQQNTGLTKANKSGRKGVYFRDGKWLAQAQINGKKHHLGRHNSIDEAGRVYEAFCKEHYDDFYRHPATH</sequence>
<dbReference type="InterPro" id="IPR016177">
    <property type="entry name" value="DNA-bd_dom_sf"/>
</dbReference>
<evidence type="ECO:0000313" key="2">
    <source>
        <dbReference type="EMBL" id="OBU13322.1"/>
    </source>
</evidence>
<name>A0A1B8HUK7_9GAMM</name>
<dbReference type="Gene3D" id="3.90.75.20">
    <property type="match status" value="1"/>
</dbReference>
<gene>
    <name evidence="2" type="ORF">AYY18_00810</name>
</gene>
<dbReference type="OrthoDB" id="388551at2"/>
<reference evidence="3" key="1">
    <citation type="submission" date="2016-06" db="EMBL/GenBank/DDBJ databases">
        <authorList>
            <person name="Butler K."/>
        </authorList>
    </citation>
    <scope>NUCLEOTIDE SEQUENCE [LARGE SCALE GENOMIC DNA]</scope>
    <source>
        <strain evidence="3">GCSL-Mp20</strain>
    </source>
</reference>
<organism evidence="2 3">
    <name type="scientific">Morganella psychrotolerans</name>
    <dbReference type="NCBI Taxonomy" id="368603"/>
    <lineage>
        <taxon>Bacteria</taxon>
        <taxon>Pseudomonadati</taxon>
        <taxon>Pseudomonadota</taxon>
        <taxon>Gammaproteobacteria</taxon>
        <taxon>Enterobacterales</taxon>
        <taxon>Morganellaceae</taxon>
        <taxon>Morganella</taxon>
    </lineage>
</organism>
<evidence type="ECO:0000259" key="1">
    <source>
        <dbReference type="Pfam" id="PF13392"/>
    </source>
</evidence>
<dbReference type="AlphaFoldDB" id="A0A1B8HUK7"/>
<dbReference type="InterPro" id="IPR003615">
    <property type="entry name" value="HNH_nuc"/>
</dbReference>
<dbReference type="SUPFAM" id="SSF54171">
    <property type="entry name" value="DNA-binding domain"/>
    <property type="match status" value="1"/>
</dbReference>
<dbReference type="InterPro" id="IPR044925">
    <property type="entry name" value="His-Me_finger_sf"/>
</dbReference>
<accession>A0A1B8HUK7</accession>
<dbReference type="SUPFAM" id="SSF54060">
    <property type="entry name" value="His-Me finger endonucleases"/>
    <property type="match status" value="1"/>
</dbReference>
<dbReference type="Proteomes" id="UP000092377">
    <property type="component" value="Unassembled WGS sequence"/>
</dbReference>
<evidence type="ECO:0000313" key="3">
    <source>
        <dbReference type="Proteomes" id="UP000092377"/>
    </source>
</evidence>
<dbReference type="EMBL" id="LZEY01000001">
    <property type="protein sequence ID" value="OBU13322.1"/>
    <property type="molecule type" value="Genomic_DNA"/>
</dbReference>
<dbReference type="Pfam" id="PF13392">
    <property type="entry name" value="HNH_3"/>
    <property type="match status" value="1"/>
</dbReference>
<feature type="domain" description="HNH nuclease" evidence="1">
    <location>
        <begin position="57"/>
        <end position="101"/>
    </location>
</feature>
<dbReference type="GO" id="GO:0003677">
    <property type="term" value="F:DNA binding"/>
    <property type="evidence" value="ECO:0007669"/>
    <property type="project" value="InterPro"/>
</dbReference>